<gene>
    <name evidence="2" type="ORF">DPX16_17378</name>
</gene>
<sequence length="160" mass="18151">MFENGLETDSEEMVCEKKEILKEEDRSVDDDPLYFSDPENVISKDGDHLKNGELCASLKVEHQDSDGQEERVQPSPLTAEEWDGPTAVDIKVPLIEPPKAFSHREQEHGREHVYPVKRTGIAGPLLLLLSEWGEADGGLCWPDKRKEDSAERETGRKRKK</sequence>
<dbReference type="Proteomes" id="UP000281406">
    <property type="component" value="Unassembled WGS sequence"/>
</dbReference>
<feature type="region of interest" description="Disordered" evidence="1">
    <location>
        <begin position="135"/>
        <end position="160"/>
    </location>
</feature>
<evidence type="ECO:0000313" key="2">
    <source>
        <dbReference type="EMBL" id="ROK35635.1"/>
    </source>
</evidence>
<feature type="compositionally biased region" description="Basic and acidic residues" evidence="1">
    <location>
        <begin position="60"/>
        <end position="72"/>
    </location>
</feature>
<dbReference type="OrthoDB" id="9872130at2759"/>
<evidence type="ECO:0000313" key="3">
    <source>
        <dbReference type="Proteomes" id="UP000281406"/>
    </source>
</evidence>
<dbReference type="AlphaFoldDB" id="A0A3N0XYW8"/>
<accession>A0A3N0XYW8</accession>
<feature type="compositionally biased region" description="Basic and acidic residues" evidence="1">
    <location>
        <begin position="142"/>
        <end position="154"/>
    </location>
</feature>
<evidence type="ECO:0000256" key="1">
    <source>
        <dbReference type="SAM" id="MobiDB-lite"/>
    </source>
</evidence>
<name>A0A3N0XYW8_ANAGA</name>
<feature type="region of interest" description="Disordered" evidence="1">
    <location>
        <begin position="60"/>
        <end position="85"/>
    </location>
</feature>
<proteinExistence type="predicted"/>
<comment type="caution">
    <text evidence="2">The sequence shown here is derived from an EMBL/GenBank/DDBJ whole genome shotgun (WGS) entry which is preliminary data.</text>
</comment>
<keyword evidence="3" id="KW-1185">Reference proteome</keyword>
<dbReference type="EMBL" id="RJVU01057109">
    <property type="protein sequence ID" value="ROK35635.1"/>
    <property type="molecule type" value="Genomic_DNA"/>
</dbReference>
<reference evidence="2 3" key="1">
    <citation type="submission" date="2018-10" db="EMBL/GenBank/DDBJ databases">
        <title>Genome assembly for a Yunnan-Guizhou Plateau 3E fish, Anabarilius grahami (Regan), and its evolutionary and genetic applications.</title>
        <authorList>
            <person name="Jiang W."/>
        </authorList>
    </citation>
    <scope>NUCLEOTIDE SEQUENCE [LARGE SCALE GENOMIC DNA]</scope>
    <source>
        <strain evidence="2">AG-KIZ</strain>
        <tissue evidence="2">Muscle</tissue>
    </source>
</reference>
<protein>
    <submittedName>
        <fullName evidence="2">Uncharacterized protein</fullName>
    </submittedName>
</protein>
<organism evidence="2 3">
    <name type="scientific">Anabarilius grahami</name>
    <name type="common">Kanglang fish</name>
    <name type="synonym">Barilius grahami</name>
    <dbReference type="NCBI Taxonomy" id="495550"/>
    <lineage>
        <taxon>Eukaryota</taxon>
        <taxon>Metazoa</taxon>
        <taxon>Chordata</taxon>
        <taxon>Craniata</taxon>
        <taxon>Vertebrata</taxon>
        <taxon>Euteleostomi</taxon>
        <taxon>Actinopterygii</taxon>
        <taxon>Neopterygii</taxon>
        <taxon>Teleostei</taxon>
        <taxon>Ostariophysi</taxon>
        <taxon>Cypriniformes</taxon>
        <taxon>Xenocyprididae</taxon>
        <taxon>Xenocypridinae</taxon>
        <taxon>Xenocypridinae incertae sedis</taxon>
        <taxon>Anabarilius</taxon>
    </lineage>
</organism>